<evidence type="ECO:0000259" key="15">
    <source>
        <dbReference type="Pfam" id="PF08453"/>
    </source>
</evidence>
<evidence type="ECO:0000256" key="10">
    <source>
        <dbReference type="ARBA" id="ARBA00022833"/>
    </source>
</evidence>
<keyword evidence="8 14" id="KW-0732">Signal</keyword>
<feature type="region of interest" description="Disordered" evidence="13">
    <location>
        <begin position="38"/>
        <end position="104"/>
    </location>
</feature>
<evidence type="ECO:0000256" key="3">
    <source>
        <dbReference type="ARBA" id="ARBA00004613"/>
    </source>
</evidence>
<dbReference type="Gene3D" id="3.40.30.160">
    <property type="entry name" value="Collagenase ColT, N-terminal domain"/>
    <property type="match status" value="1"/>
</dbReference>
<keyword evidence="9" id="KW-0378">Hydrolase</keyword>
<comment type="subcellular location">
    <subcellularLocation>
        <location evidence="3">Secreted</location>
    </subcellularLocation>
</comment>
<dbReference type="Pfam" id="PF08453">
    <property type="entry name" value="Peptidase_M9_N"/>
    <property type="match status" value="1"/>
</dbReference>
<evidence type="ECO:0000256" key="12">
    <source>
        <dbReference type="ARBA" id="ARBA00023145"/>
    </source>
</evidence>
<evidence type="ECO:0000256" key="14">
    <source>
        <dbReference type="SAM" id="SignalP"/>
    </source>
</evidence>
<dbReference type="Pfam" id="PF01752">
    <property type="entry name" value="Peptidase_M9"/>
    <property type="match status" value="1"/>
</dbReference>
<dbReference type="PANTHER" id="PTHR13062:SF9">
    <property type="entry name" value="MICROBIAL COLLAGENASE"/>
    <property type="match status" value="1"/>
</dbReference>
<evidence type="ECO:0000256" key="7">
    <source>
        <dbReference type="ARBA" id="ARBA00022723"/>
    </source>
</evidence>
<comment type="catalytic activity">
    <reaction evidence="1">
        <text>Digestion of native collagen in the triple helical region at Xaa-|-Gly bonds. With synthetic peptides, a preference is shown for Gly at P3 and P1', Pro and Ala at P2 and P2', and hydroxyproline, Ala or Arg at P3'.</text>
        <dbReference type="EC" id="3.4.24.3"/>
    </reaction>
</comment>
<organism evidence="16 17">
    <name type="scientific">Streptomyces rubradiris</name>
    <name type="common">Streptomyces achromogenes subsp. rubradiris</name>
    <dbReference type="NCBI Taxonomy" id="285531"/>
    <lineage>
        <taxon>Bacteria</taxon>
        <taxon>Bacillati</taxon>
        <taxon>Actinomycetota</taxon>
        <taxon>Actinomycetes</taxon>
        <taxon>Kitasatosporales</taxon>
        <taxon>Streptomycetaceae</taxon>
        <taxon>Streptomyces</taxon>
    </lineage>
</organism>
<evidence type="ECO:0000256" key="2">
    <source>
        <dbReference type="ARBA" id="ARBA00001947"/>
    </source>
</evidence>
<comment type="cofactor">
    <cofactor evidence="2">
        <name>Zn(2+)</name>
        <dbReference type="ChEBI" id="CHEBI:29105"/>
    </cofactor>
</comment>
<gene>
    <name evidence="16" type="ORF">Srubr_01040</name>
</gene>
<sequence>MRHRFALPARVPRGAAGRISGAVAVATAVCVALAGPPAAPAQAAPRPAAPPRTHLPTPSPAAASTAATERPAIRAGRLHPAQLPPRQPASTRPAPRAAKAGPCAPADFGTRTGPALVAHVKAATPDCVNSLFALTGGDARAVFREDRMLTVANAFTGTAGEYQGDNSGGLLQLVLFLRAGYYAQFNHPQDVGTYSSRLTTAVTGGLDAFFARPRSRDVTEANGDILGETVILTDSADQQGRYLHVYRRLLTDYDSSYDAVDSMVRAVNDVHTPLWRGNWNPAYVRAVRDDPRIVDTLHDFALAHTGLLGTELAFLDSNAGMSLARYVEHPELRDAVQPLAGDLLDRTAMTGPTAALWVAVATQAAYHDGAHCAYYDVCDLPGKLDKAVLPVTHRCDADITVRAQALTAADLGAACASVLGQDAYFRSVVGSDGPIPGQYAATLRLVVFASRSDYQTYAGAMYGISTDNGGMTLGGDPSDPANQPMSIMYQKASDDGFPARIWNLNHEFTHFLDARDDMRGDFDRQVSVPDVWWIEGIAEYVSYRYRGRTDDQAVQEAGRHTYRLSTLFESTYDNSDVTRTYPWGHLAARYMVERHPDDVRRMLARFRAGDYAGGYAVYHDGIGTRYDADFDQWLTACAAGACAEPAPA</sequence>
<keyword evidence="6" id="KW-0645">Protease</keyword>
<evidence type="ECO:0000256" key="1">
    <source>
        <dbReference type="ARBA" id="ARBA00000424"/>
    </source>
</evidence>
<dbReference type="PANTHER" id="PTHR13062">
    <property type="entry name" value="COLLAGENASE"/>
    <property type="match status" value="1"/>
</dbReference>
<dbReference type="PRINTS" id="PR00931">
    <property type="entry name" value="MICOLLPTASE"/>
</dbReference>
<keyword evidence="7" id="KW-0479">Metal-binding</keyword>
<keyword evidence="11" id="KW-0482">Metalloprotease</keyword>
<dbReference type="Proteomes" id="UP000646738">
    <property type="component" value="Unassembled WGS sequence"/>
</dbReference>
<dbReference type="InterPro" id="IPR013661">
    <property type="entry name" value="Peptidase_M9_N_dom"/>
</dbReference>
<evidence type="ECO:0000256" key="11">
    <source>
        <dbReference type="ARBA" id="ARBA00023049"/>
    </source>
</evidence>
<feature type="signal peptide" evidence="14">
    <location>
        <begin position="1"/>
        <end position="34"/>
    </location>
</feature>
<evidence type="ECO:0000313" key="17">
    <source>
        <dbReference type="Proteomes" id="UP000646738"/>
    </source>
</evidence>
<evidence type="ECO:0000256" key="4">
    <source>
        <dbReference type="ARBA" id="ARBA00012653"/>
    </source>
</evidence>
<keyword evidence="12" id="KW-0865">Zymogen</keyword>
<evidence type="ECO:0000256" key="8">
    <source>
        <dbReference type="ARBA" id="ARBA00022729"/>
    </source>
</evidence>
<name>A0ABQ3R331_STRRR</name>
<proteinExistence type="predicted"/>
<keyword evidence="5" id="KW-0964">Secreted</keyword>
<evidence type="ECO:0000256" key="13">
    <source>
        <dbReference type="SAM" id="MobiDB-lite"/>
    </source>
</evidence>
<dbReference type="RefSeq" id="WP_189991718.1">
    <property type="nucleotide sequence ID" value="NZ_BNCB01000003.1"/>
</dbReference>
<feature type="chain" id="PRO_5045434235" description="microbial collagenase" evidence="14">
    <location>
        <begin position="35"/>
        <end position="648"/>
    </location>
</feature>
<dbReference type="EC" id="3.4.24.3" evidence="4"/>
<evidence type="ECO:0000256" key="9">
    <source>
        <dbReference type="ARBA" id="ARBA00022801"/>
    </source>
</evidence>
<keyword evidence="17" id="KW-1185">Reference proteome</keyword>
<dbReference type="InterPro" id="IPR002169">
    <property type="entry name" value="Peptidase_M9A/M9B"/>
</dbReference>
<dbReference type="EMBL" id="BNEA01000001">
    <property type="protein sequence ID" value="GHI50258.1"/>
    <property type="molecule type" value="Genomic_DNA"/>
</dbReference>
<comment type="caution">
    <text evidence="16">The sequence shown here is derived from an EMBL/GenBank/DDBJ whole genome shotgun (WGS) entry which is preliminary data.</text>
</comment>
<dbReference type="Gene3D" id="1.10.390.20">
    <property type="match status" value="1"/>
</dbReference>
<reference evidence="17" key="1">
    <citation type="submission" date="2023-07" db="EMBL/GenBank/DDBJ databases">
        <title>Whole genome shotgun sequence of Streptomyces achromogenes subsp. rubradiris NBRC 14000.</title>
        <authorList>
            <person name="Komaki H."/>
            <person name="Tamura T."/>
        </authorList>
    </citation>
    <scope>NUCLEOTIDE SEQUENCE [LARGE SCALE GENOMIC DNA]</scope>
    <source>
        <strain evidence="17">NBRC 14000</strain>
    </source>
</reference>
<evidence type="ECO:0000256" key="5">
    <source>
        <dbReference type="ARBA" id="ARBA00022525"/>
    </source>
</evidence>
<feature type="domain" description="Peptidase M9 collagenase N-terminal" evidence="15">
    <location>
        <begin position="103"/>
        <end position="284"/>
    </location>
</feature>
<evidence type="ECO:0000256" key="6">
    <source>
        <dbReference type="ARBA" id="ARBA00022670"/>
    </source>
</evidence>
<keyword evidence="10" id="KW-0862">Zinc</keyword>
<feature type="compositionally biased region" description="Low complexity" evidence="13">
    <location>
        <begin position="38"/>
        <end position="68"/>
    </location>
</feature>
<protein>
    <recommendedName>
        <fullName evidence="4">microbial collagenase</fullName>
        <ecNumber evidence="4">3.4.24.3</ecNumber>
    </recommendedName>
</protein>
<evidence type="ECO:0000313" key="16">
    <source>
        <dbReference type="EMBL" id="GHI50258.1"/>
    </source>
</evidence>
<accession>A0ABQ3R331</accession>